<proteinExistence type="predicted"/>
<evidence type="ECO:0000313" key="1">
    <source>
        <dbReference type="EMBL" id="VVV01971.1"/>
    </source>
</evidence>
<gene>
    <name evidence="1" type="ORF">FVB9532_03266</name>
</gene>
<accession>A0AC61YC05</accession>
<name>A0AC61YC05_9FLAO</name>
<comment type="caution">
    <text evidence="1">The sequence shown here is derived from an EMBL/GenBank/DDBJ whole genome shotgun (WGS) entry which is preliminary data.</text>
</comment>
<evidence type="ECO:0000313" key="2">
    <source>
        <dbReference type="Proteomes" id="UP000356253"/>
    </source>
</evidence>
<protein>
    <submittedName>
        <fullName evidence="1">Uncharacterized protein</fullName>
    </submittedName>
</protein>
<sequence length="223" mass="26360">MKLIITCEHGGNQIPPIYQTYFKDQEAMLASHRAYDPGTLDLWKEVKGLADFSIKNEISRLLIEFNRSLHHPQLFSQISKKFSIEQKEQLLQQYYFPYRNSVEQQIGEWINLNEKVLHLSLHSFTPILHGDQRNADMGILYDSSKLDEKNFCKKFKTQLQQELPEFNIRFNYPYLGKADGLTTYLRKKFSRNYLGIELEINQKYAVDNQFPKYLKTAIVRVIE</sequence>
<dbReference type="EMBL" id="CABVMM010000014">
    <property type="protein sequence ID" value="VVV01971.1"/>
    <property type="molecule type" value="Genomic_DNA"/>
</dbReference>
<reference evidence="1" key="1">
    <citation type="submission" date="2019-09" db="EMBL/GenBank/DDBJ databases">
        <authorList>
            <person name="Rodrigo-Torres L."/>
            <person name="Arahal R. D."/>
            <person name="Lucena T."/>
        </authorList>
    </citation>
    <scope>NUCLEOTIDE SEQUENCE</scope>
    <source>
        <strain evidence="1">ISS653</strain>
    </source>
</reference>
<dbReference type="Proteomes" id="UP000356253">
    <property type="component" value="Unassembled WGS sequence"/>
</dbReference>
<keyword evidence="2" id="KW-1185">Reference proteome</keyword>
<organism evidence="1 2">
    <name type="scientific">Mesonia oceanica</name>
    <dbReference type="NCBI Taxonomy" id="2687242"/>
    <lineage>
        <taxon>Bacteria</taxon>
        <taxon>Pseudomonadati</taxon>
        <taxon>Bacteroidota</taxon>
        <taxon>Flavobacteriia</taxon>
        <taxon>Flavobacteriales</taxon>
        <taxon>Flavobacteriaceae</taxon>
        <taxon>Mesonia</taxon>
    </lineage>
</organism>